<keyword evidence="4" id="KW-1185">Reference proteome</keyword>
<reference evidence="3 4" key="1">
    <citation type="submission" date="2023-08" db="EMBL/GenBank/DDBJ databases">
        <title>Black Yeasts Isolated from many extreme environments.</title>
        <authorList>
            <person name="Coleine C."/>
            <person name="Stajich J.E."/>
            <person name="Selbmann L."/>
        </authorList>
    </citation>
    <scope>NUCLEOTIDE SEQUENCE [LARGE SCALE GENOMIC DNA]</scope>
    <source>
        <strain evidence="3 4">CCFEE 5885</strain>
    </source>
</reference>
<protein>
    <recommendedName>
        <fullName evidence="5">Sodium bile acid symporter family protein</fullName>
    </recommendedName>
</protein>
<dbReference type="PANTHER" id="PTHR18640:SF5">
    <property type="entry name" value="SODIUM_BILE ACID COTRANSPORTER 7"/>
    <property type="match status" value="1"/>
</dbReference>
<comment type="caution">
    <text evidence="3">The sequence shown here is derived from an EMBL/GenBank/DDBJ whole genome shotgun (WGS) entry which is preliminary data.</text>
</comment>
<feature type="transmembrane region" description="Helical" evidence="2">
    <location>
        <begin position="65"/>
        <end position="87"/>
    </location>
</feature>
<feature type="transmembrane region" description="Helical" evidence="2">
    <location>
        <begin position="237"/>
        <end position="255"/>
    </location>
</feature>
<feature type="transmembrane region" description="Helical" evidence="2">
    <location>
        <begin position="161"/>
        <end position="183"/>
    </location>
</feature>
<evidence type="ECO:0000313" key="3">
    <source>
        <dbReference type="EMBL" id="KAK5098605.1"/>
    </source>
</evidence>
<evidence type="ECO:0000256" key="1">
    <source>
        <dbReference type="SAM" id="MobiDB-lite"/>
    </source>
</evidence>
<feature type="transmembrane region" description="Helical" evidence="2">
    <location>
        <begin position="203"/>
        <end position="225"/>
    </location>
</feature>
<feature type="transmembrane region" description="Helical" evidence="2">
    <location>
        <begin position="128"/>
        <end position="149"/>
    </location>
</feature>
<organism evidence="3 4">
    <name type="scientific">Lithohypha guttulata</name>
    <dbReference type="NCBI Taxonomy" id="1690604"/>
    <lineage>
        <taxon>Eukaryota</taxon>
        <taxon>Fungi</taxon>
        <taxon>Dikarya</taxon>
        <taxon>Ascomycota</taxon>
        <taxon>Pezizomycotina</taxon>
        <taxon>Eurotiomycetes</taxon>
        <taxon>Chaetothyriomycetidae</taxon>
        <taxon>Chaetothyriales</taxon>
        <taxon>Trichomeriaceae</taxon>
        <taxon>Lithohypha</taxon>
    </lineage>
</organism>
<keyword evidence="2" id="KW-0812">Transmembrane</keyword>
<dbReference type="InterPro" id="IPR038770">
    <property type="entry name" value="Na+/solute_symporter_sf"/>
</dbReference>
<proteinExistence type="predicted"/>
<feature type="region of interest" description="Disordered" evidence="1">
    <location>
        <begin position="371"/>
        <end position="391"/>
    </location>
</feature>
<feature type="compositionally biased region" description="Low complexity" evidence="1">
    <location>
        <begin position="382"/>
        <end position="391"/>
    </location>
</feature>
<feature type="transmembrane region" description="Helical" evidence="2">
    <location>
        <begin position="99"/>
        <end position="122"/>
    </location>
</feature>
<dbReference type="Proteomes" id="UP001345013">
    <property type="component" value="Unassembled WGS sequence"/>
</dbReference>
<sequence length="391" mass="43524">MSDNDHHDGSIEKDVKSKPLWRKSVDAVLWFAKDQWFLVGIIIVIIISSQVQVPPSQQATKQVVVSYLAVSIIFFVAGCTLDSKVLLDNYAKWKQHLFIQAQCFIMVSVLAFAVVSLAAMNSHFMEPWLLIGLVFNGCQPTAMASNVLFTRKSHGNVTLTVVEVTIGNLIGPFISPLLIKMYLASGAWYTEAIPMQSGGYGALYRRVFMQFGLSIYLPMLIGQIFRRFFPKVVHKVFTEWQVGKFASLAMLSLLWQTCDHAFGTNAFSSIKASNMVFIVFISIVNYVLWLAISVGLSMLWLDRKETISVAMCAPMKTLALGVPLSFLLFTGITGLEESLIQIPMLLFQILSMALASITTIGLRRWVDAGEKKVQPDDDEADAQAQESVEKT</sequence>
<dbReference type="Pfam" id="PF13593">
    <property type="entry name" value="SBF_like"/>
    <property type="match status" value="1"/>
</dbReference>
<dbReference type="EMBL" id="JAVRRG010000013">
    <property type="protein sequence ID" value="KAK5098605.1"/>
    <property type="molecule type" value="Genomic_DNA"/>
</dbReference>
<dbReference type="InterPro" id="IPR016833">
    <property type="entry name" value="Put_Na-Bile_cotransptr"/>
</dbReference>
<keyword evidence="2" id="KW-0472">Membrane</keyword>
<feature type="transmembrane region" description="Helical" evidence="2">
    <location>
        <begin position="313"/>
        <end position="334"/>
    </location>
</feature>
<evidence type="ECO:0000256" key="2">
    <source>
        <dbReference type="SAM" id="Phobius"/>
    </source>
</evidence>
<dbReference type="Gene3D" id="1.20.1530.20">
    <property type="match status" value="1"/>
</dbReference>
<feature type="transmembrane region" description="Helical" evidence="2">
    <location>
        <begin position="340"/>
        <end position="362"/>
    </location>
</feature>
<feature type="transmembrane region" description="Helical" evidence="2">
    <location>
        <begin position="36"/>
        <end position="53"/>
    </location>
</feature>
<accession>A0ABR0KJV3</accession>
<feature type="transmembrane region" description="Helical" evidence="2">
    <location>
        <begin position="275"/>
        <end position="301"/>
    </location>
</feature>
<evidence type="ECO:0000313" key="4">
    <source>
        <dbReference type="Proteomes" id="UP001345013"/>
    </source>
</evidence>
<dbReference type="PANTHER" id="PTHR18640">
    <property type="entry name" value="SOLUTE CARRIER FAMILY 10 MEMBER 7"/>
    <property type="match status" value="1"/>
</dbReference>
<gene>
    <name evidence="3" type="ORF">LTR24_001710</name>
</gene>
<evidence type="ECO:0008006" key="5">
    <source>
        <dbReference type="Google" id="ProtNLM"/>
    </source>
</evidence>
<keyword evidence="2" id="KW-1133">Transmembrane helix</keyword>
<name>A0ABR0KJV3_9EURO</name>